<evidence type="ECO:0000313" key="2">
    <source>
        <dbReference type="Proteomes" id="UP000295270"/>
    </source>
</evidence>
<dbReference type="RefSeq" id="WP_158286284.1">
    <property type="nucleotide sequence ID" value="NZ_JBDSHJ010000056.1"/>
</dbReference>
<name>A0ABY2B4U0_9FLAO</name>
<organism evidence="1 2">
    <name type="scientific">Flavobacterium circumlabens</name>
    <dbReference type="NCBI Taxonomy" id="2133765"/>
    <lineage>
        <taxon>Bacteria</taxon>
        <taxon>Pseudomonadati</taxon>
        <taxon>Bacteroidota</taxon>
        <taxon>Flavobacteriia</taxon>
        <taxon>Flavobacteriales</taxon>
        <taxon>Flavobacteriaceae</taxon>
        <taxon>Flavobacterium</taxon>
    </lineage>
</organism>
<protein>
    <recommendedName>
        <fullName evidence="3">Bacteriocin</fullName>
    </recommendedName>
</protein>
<accession>A0ABY2B4U0</accession>
<sequence length="50" mass="5646">MLKKILNLEGAKELTKEEKKVIKGGLACYEDGTCPKGSICEYNSWRCIRP</sequence>
<keyword evidence="2" id="KW-1185">Reference proteome</keyword>
<evidence type="ECO:0008006" key="3">
    <source>
        <dbReference type="Google" id="ProtNLM"/>
    </source>
</evidence>
<proteinExistence type="predicted"/>
<dbReference type="Proteomes" id="UP000295270">
    <property type="component" value="Unassembled WGS sequence"/>
</dbReference>
<reference evidence="1 2" key="1">
    <citation type="journal article" date="2015" name="Stand. Genomic Sci.">
        <title>Genomic Encyclopedia of Bacterial and Archaeal Type Strains, Phase III: the genomes of soil and plant-associated and newly described type strains.</title>
        <authorList>
            <person name="Whitman W.B."/>
            <person name="Woyke T."/>
            <person name="Klenk H.P."/>
            <person name="Zhou Y."/>
            <person name="Lilburn T.G."/>
            <person name="Beck B.J."/>
            <person name="De Vos P."/>
            <person name="Vandamme P."/>
            <person name="Eisen J.A."/>
            <person name="Garrity G."/>
            <person name="Hugenholtz P."/>
            <person name="Kyrpides N.C."/>
        </authorList>
    </citation>
    <scope>NUCLEOTIDE SEQUENCE [LARGE SCALE GENOMIC DNA]</scope>
    <source>
        <strain evidence="1 2">P5626</strain>
    </source>
</reference>
<gene>
    <name evidence="1" type="ORF">EV142_101483</name>
</gene>
<dbReference type="EMBL" id="SLWA01000001">
    <property type="protein sequence ID" value="TCN60904.1"/>
    <property type="molecule type" value="Genomic_DNA"/>
</dbReference>
<comment type="caution">
    <text evidence="1">The sequence shown here is derived from an EMBL/GenBank/DDBJ whole genome shotgun (WGS) entry which is preliminary data.</text>
</comment>
<evidence type="ECO:0000313" key="1">
    <source>
        <dbReference type="EMBL" id="TCN60904.1"/>
    </source>
</evidence>